<comment type="similarity">
    <text evidence="7">Belongs to the DNA polymerase HolA subunit family.</text>
</comment>
<evidence type="ECO:0000256" key="1">
    <source>
        <dbReference type="ARBA" id="ARBA00012417"/>
    </source>
</evidence>
<accession>A0A0J5P642</accession>
<evidence type="ECO:0000313" key="12">
    <source>
        <dbReference type="EMBL" id="KMK51726.1"/>
    </source>
</evidence>
<dbReference type="InterPro" id="IPR005790">
    <property type="entry name" value="DNA_polIII_delta"/>
</dbReference>
<dbReference type="PATRIC" id="fig|67855.3.peg.851"/>
<evidence type="ECO:0000256" key="9">
    <source>
        <dbReference type="NCBIfam" id="TIGR01128"/>
    </source>
</evidence>
<sequence length="341" mass="39590">MQRIFSEGLNAQLEKGLAPCYLLSGQDLLLVNESKDAIVKHARQQQFDDKIEAALNNETKWDDLFEQVQSNGLFSQRQIVMLNLPDALTTPQQKQLAALLAFSHTDLLFILHAPKFNKQTEKQAWFSQIEADTTVVNCQTPDISKLPMWLNHRAKSMQLQLEPETIQFLCYSYEGNLLALKQVLAILQLQYADKPIGLNRAKEVVEQSAQFTPFQWVDALLGGKTARAVRILNHLQNEEVQPVVLLRIMQKELHILLEITHQPDRVTLSEQPLATGNLRTEFDRLKIWQNRRTLYQQFVQRHTYRKLYQLIQDLAELERQVKHDFSDTVWLDLVRFSSQFS</sequence>
<evidence type="ECO:0000256" key="8">
    <source>
        <dbReference type="ARBA" id="ARBA00049244"/>
    </source>
</evidence>
<dbReference type="PANTHER" id="PTHR34388:SF1">
    <property type="entry name" value="DNA POLYMERASE III SUBUNIT DELTA"/>
    <property type="match status" value="1"/>
</dbReference>
<dbReference type="GO" id="GO:0003887">
    <property type="term" value="F:DNA-directed DNA polymerase activity"/>
    <property type="evidence" value="ECO:0007669"/>
    <property type="project" value="UniProtKB-UniRule"/>
</dbReference>
<evidence type="ECO:0000256" key="2">
    <source>
        <dbReference type="ARBA" id="ARBA00017703"/>
    </source>
</evidence>
<evidence type="ECO:0000256" key="3">
    <source>
        <dbReference type="ARBA" id="ARBA00022679"/>
    </source>
</evidence>
<dbReference type="Proteomes" id="UP000036270">
    <property type="component" value="Unassembled WGS sequence"/>
</dbReference>
<gene>
    <name evidence="12" type="ORF">RO21_04945</name>
</gene>
<feature type="domain" description="DNA polymerase III subunit delta C-terminal" evidence="11">
    <location>
        <begin position="213"/>
        <end position="336"/>
    </location>
</feature>
<evidence type="ECO:0000259" key="10">
    <source>
        <dbReference type="Pfam" id="PF06144"/>
    </source>
</evidence>
<dbReference type="GO" id="GO:0003677">
    <property type="term" value="F:DNA binding"/>
    <property type="evidence" value="ECO:0007669"/>
    <property type="project" value="InterPro"/>
</dbReference>
<dbReference type="EC" id="2.7.7.7" evidence="1 9"/>
<dbReference type="Pfam" id="PF14840">
    <property type="entry name" value="DNA_pol3_delt_C"/>
    <property type="match status" value="1"/>
</dbReference>
<dbReference type="InterPro" id="IPR032780">
    <property type="entry name" value="DNA_pol3_delt_C"/>
</dbReference>
<dbReference type="EMBL" id="JWIZ01000024">
    <property type="protein sequence ID" value="KMK51726.1"/>
    <property type="molecule type" value="Genomic_DNA"/>
</dbReference>
<dbReference type="GO" id="GO:0006261">
    <property type="term" value="P:DNA-templated DNA replication"/>
    <property type="evidence" value="ECO:0007669"/>
    <property type="project" value="TreeGrafter"/>
</dbReference>
<dbReference type="GO" id="GO:0009360">
    <property type="term" value="C:DNA polymerase III complex"/>
    <property type="evidence" value="ECO:0007669"/>
    <property type="project" value="UniProtKB-UniRule"/>
</dbReference>
<dbReference type="Gene3D" id="1.20.272.10">
    <property type="match status" value="1"/>
</dbReference>
<keyword evidence="13" id="KW-1185">Reference proteome</keyword>
<evidence type="ECO:0000259" key="11">
    <source>
        <dbReference type="Pfam" id="PF14840"/>
    </source>
</evidence>
<keyword evidence="6" id="KW-0239">DNA-directed DNA polymerase</keyword>
<comment type="catalytic activity">
    <reaction evidence="8">
        <text>DNA(n) + a 2'-deoxyribonucleoside 5'-triphosphate = DNA(n+1) + diphosphate</text>
        <dbReference type="Rhea" id="RHEA:22508"/>
        <dbReference type="Rhea" id="RHEA-COMP:17339"/>
        <dbReference type="Rhea" id="RHEA-COMP:17340"/>
        <dbReference type="ChEBI" id="CHEBI:33019"/>
        <dbReference type="ChEBI" id="CHEBI:61560"/>
        <dbReference type="ChEBI" id="CHEBI:173112"/>
        <dbReference type="EC" id="2.7.7.7"/>
    </reaction>
</comment>
<dbReference type="Gene3D" id="3.40.50.300">
    <property type="entry name" value="P-loop containing nucleotide triphosphate hydrolases"/>
    <property type="match status" value="1"/>
</dbReference>
<comment type="caution">
    <text evidence="12">The sequence shown here is derived from an EMBL/GenBank/DDBJ whole genome shotgun (WGS) entry which is preliminary data.</text>
</comment>
<dbReference type="InterPro" id="IPR008921">
    <property type="entry name" value="DNA_pol3_clamp-load_cplx_C"/>
</dbReference>
<dbReference type="STRING" id="67855.RO21_04945"/>
<name>A0A0J5P642_9PAST</name>
<feature type="domain" description="DNA polymerase III delta N-terminal" evidence="10">
    <location>
        <begin position="21"/>
        <end position="139"/>
    </location>
</feature>
<reference evidence="12 13" key="1">
    <citation type="submission" date="2014-12" db="EMBL/GenBank/DDBJ databases">
        <title>Reclassification of Actinobacillus muris as Muribacter muris.</title>
        <authorList>
            <person name="Christensen H."/>
            <person name="Nicklas W."/>
            <person name="Bisgaard M."/>
        </authorList>
    </citation>
    <scope>NUCLEOTIDE SEQUENCE [LARGE SCALE GENOMIC DNA]</scope>
    <source>
        <strain evidence="12 13">Ackerman80-443D</strain>
    </source>
</reference>
<dbReference type="InterPro" id="IPR010372">
    <property type="entry name" value="DNA_pol3_delta_N"/>
</dbReference>
<keyword evidence="5" id="KW-0235">DNA replication</keyword>
<dbReference type="SUPFAM" id="SSF52540">
    <property type="entry name" value="P-loop containing nucleoside triphosphate hydrolases"/>
    <property type="match status" value="1"/>
</dbReference>
<organism evidence="12 13">
    <name type="scientific">Muribacter muris</name>
    <dbReference type="NCBI Taxonomy" id="67855"/>
    <lineage>
        <taxon>Bacteria</taxon>
        <taxon>Pseudomonadati</taxon>
        <taxon>Pseudomonadota</taxon>
        <taxon>Gammaproteobacteria</taxon>
        <taxon>Pasteurellales</taxon>
        <taxon>Pasteurellaceae</taxon>
        <taxon>Muribacter</taxon>
    </lineage>
</organism>
<dbReference type="Pfam" id="PF06144">
    <property type="entry name" value="DNA_pol3_delta"/>
    <property type="match status" value="1"/>
</dbReference>
<dbReference type="AlphaFoldDB" id="A0A0J5P642"/>
<dbReference type="InterPro" id="IPR027417">
    <property type="entry name" value="P-loop_NTPase"/>
</dbReference>
<evidence type="ECO:0000313" key="13">
    <source>
        <dbReference type="Proteomes" id="UP000036270"/>
    </source>
</evidence>
<dbReference type="SUPFAM" id="SSF48019">
    <property type="entry name" value="post-AAA+ oligomerization domain-like"/>
    <property type="match status" value="1"/>
</dbReference>
<evidence type="ECO:0000256" key="4">
    <source>
        <dbReference type="ARBA" id="ARBA00022695"/>
    </source>
</evidence>
<keyword evidence="3" id="KW-0808">Transferase</keyword>
<dbReference type="Gene3D" id="1.10.8.60">
    <property type="match status" value="1"/>
</dbReference>
<evidence type="ECO:0000256" key="7">
    <source>
        <dbReference type="ARBA" id="ARBA00034754"/>
    </source>
</evidence>
<dbReference type="NCBIfam" id="TIGR01128">
    <property type="entry name" value="holA"/>
    <property type="match status" value="1"/>
</dbReference>
<proteinExistence type="inferred from homology"/>
<evidence type="ECO:0000256" key="5">
    <source>
        <dbReference type="ARBA" id="ARBA00022705"/>
    </source>
</evidence>
<dbReference type="PANTHER" id="PTHR34388">
    <property type="entry name" value="DNA POLYMERASE III SUBUNIT DELTA"/>
    <property type="match status" value="1"/>
</dbReference>
<dbReference type="RefSeq" id="WP_047976717.1">
    <property type="nucleotide sequence ID" value="NZ_JWIZ01000024.1"/>
</dbReference>
<dbReference type="CDD" id="cd18138">
    <property type="entry name" value="HLD_clamp_pol_III_delta"/>
    <property type="match status" value="1"/>
</dbReference>
<keyword evidence="4" id="KW-0548">Nucleotidyltransferase</keyword>
<protein>
    <recommendedName>
        <fullName evidence="2 9">DNA polymerase III subunit delta</fullName>
        <ecNumber evidence="1 9">2.7.7.7</ecNumber>
    </recommendedName>
</protein>
<evidence type="ECO:0000256" key="6">
    <source>
        <dbReference type="ARBA" id="ARBA00022932"/>
    </source>
</evidence>